<dbReference type="GO" id="GO:0008726">
    <property type="term" value="F:alkanesulfonate monooxygenase activity"/>
    <property type="evidence" value="ECO:0007669"/>
    <property type="project" value="TreeGrafter"/>
</dbReference>
<organism evidence="6 7">
    <name type="scientific">Actinoplanes siamensis</name>
    <dbReference type="NCBI Taxonomy" id="1223317"/>
    <lineage>
        <taxon>Bacteria</taxon>
        <taxon>Bacillati</taxon>
        <taxon>Actinomycetota</taxon>
        <taxon>Actinomycetes</taxon>
        <taxon>Micromonosporales</taxon>
        <taxon>Micromonosporaceae</taxon>
        <taxon>Actinoplanes</taxon>
    </lineage>
</organism>
<dbReference type="PANTHER" id="PTHR42847:SF4">
    <property type="entry name" value="ALKANESULFONATE MONOOXYGENASE-RELATED"/>
    <property type="match status" value="1"/>
</dbReference>
<evidence type="ECO:0000256" key="2">
    <source>
        <dbReference type="ARBA" id="ARBA00022643"/>
    </source>
</evidence>
<dbReference type="Gene3D" id="3.20.20.30">
    <property type="entry name" value="Luciferase-like domain"/>
    <property type="match status" value="1"/>
</dbReference>
<feature type="domain" description="Luciferase-like" evidence="5">
    <location>
        <begin position="23"/>
        <end position="246"/>
    </location>
</feature>
<dbReference type="InterPro" id="IPR036661">
    <property type="entry name" value="Luciferase-like_sf"/>
</dbReference>
<name>A0A919N3V2_9ACTN</name>
<evidence type="ECO:0000256" key="4">
    <source>
        <dbReference type="ARBA" id="ARBA00023033"/>
    </source>
</evidence>
<dbReference type="Proteomes" id="UP000629619">
    <property type="component" value="Unassembled WGS sequence"/>
</dbReference>
<dbReference type="EMBL" id="BOMW01000014">
    <property type="protein sequence ID" value="GIF03896.1"/>
    <property type="molecule type" value="Genomic_DNA"/>
</dbReference>
<dbReference type="PANTHER" id="PTHR42847">
    <property type="entry name" value="ALKANESULFONATE MONOOXYGENASE"/>
    <property type="match status" value="1"/>
</dbReference>
<sequence length="317" mass="33459">MIARYAAGMRLGVTLPQTSRYDLAHDVTEFARVAEEIGFDSLWAYERILAPEDTSGAHGLYGIPDLAWPQSYSHTTDALVTLTLAAAVTSRAELGTGVLVPGLHLPFRLARTLAALDAAAGGRVIAGLGSGWSIDEFEATAPRPIGERGKALDEFLDIAAAVWGPDPVSYTTDRYHLAPSRVNPKPARRVPVFLAGSNRTALGRIARRADGWLPTGVPPRRVGEILAGIRAQAAEAGRDPAGIGCAFQLGMRSLAEVPTAGRQPYTGSVQQVVEDILALEAAGVDHVYVTLSSAAQNLKELVGAAENLHTEARAAGL</sequence>
<reference evidence="6" key="1">
    <citation type="submission" date="2021-01" db="EMBL/GenBank/DDBJ databases">
        <title>Whole genome shotgun sequence of Actinoplanes siamensis NBRC 109076.</title>
        <authorList>
            <person name="Komaki H."/>
            <person name="Tamura T."/>
        </authorList>
    </citation>
    <scope>NUCLEOTIDE SEQUENCE</scope>
    <source>
        <strain evidence="6">NBRC 109076</strain>
    </source>
</reference>
<keyword evidence="2" id="KW-0288">FMN</keyword>
<evidence type="ECO:0000256" key="3">
    <source>
        <dbReference type="ARBA" id="ARBA00023002"/>
    </source>
</evidence>
<evidence type="ECO:0000256" key="1">
    <source>
        <dbReference type="ARBA" id="ARBA00022630"/>
    </source>
</evidence>
<dbReference type="InterPro" id="IPR050172">
    <property type="entry name" value="SsuD_RutA_monooxygenase"/>
</dbReference>
<keyword evidence="7" id="KW-1185">Reference proteome</keyword>
<dbReference type="SUPFAM" id="SSF51679">
    <property type="entry name" value="Bacterial luciferase-like"/>
    <property type="match status" value="1"/>
</dbReference>
<protein>
    <submittedName>
        <fullName evidence="6">LLM class F420-dependent oxidoreductase</fullName>
    </submittedName>
</protein>
<dbReference type="NCBIfam" id="TIGR03619">
    <property type="entry name" value="F420_Rv2161c"/>
    <property type="match status" value="1"/>
</dbReference>
<dbReference type="Pfam" id="PF00296">
    <property type="entry name" value="Bac_luciferase"/>
    <property type="match status" value="1"/>
</dbReference>
<dbReference type="GO" id="GO:0046306">
    <property type="term" value="P:alkanesulfonate catabolic process"/>
    <property type="evidence" value="ECO:0007669"/>
    <property type="project" value="TreeGrafter"/>
</dbReference>
<keyword evidence="1" id="KW-0285">Flavoprotein</keyword>
<dbReference type="InterPro" id="IPR011251">
    <property type="entry name" value="Luciferase-like_dom"/>
</dbReference>
<dbReference type="InterPro" id="IPR019921">
    <property type="entry name" value="Lucif-like_OxRdtase_Rv2161c"/>
</dbReference>
<keyword evidence="4" id="KW-0503">Monooxygenase</keyword>
<evidence type="ECO:0000313" key="7">
    <source>
        <dbReference type="Proteomes" id="UP000629619"/>
    </source>
</evidence>
<comment type="caution">
    <text evidence="6">The sequence shown here is derived from an EMBL/GenBank/DDBJ whole genome shotgun (WGS) entry which is preliminary data.</text>
</comment>
<dbReference type="AlphaFoldDB" id="A0A919N3V2"/>
<evidence type="ECO:0000259" key="5">
    <source>
        <dbReference type="Pfam" id="PF00296"/>
    </source>
</evidence>
<proteinExistence type="predicted"/>
<keyword evidence="3" id="KW-0560">Oxidoreductase</keyword>
<evidence type="ECO:0000313" key="6">
    <source>
        <dbReference type="EMBL" id="GIF03896.1"/>
    </source>
</evidence>
<gene>
    <name evidence="6" type="ORF">Asi03nite_14340</name>
</gene>
<accession>A0A919N3V2</accession>